<accession>A7NLQ5</accession>
<evidence type="ECO:0000313" key="1">
    <source>
        <dbReference type="EMBL" id="ABU58451.1"/>
    </source>
</evidence>
<dbReference type="AlphaFoldDB" id="A7NLQ5"/>
<dbReference type="Proteomes" id="UP000000263">
    <property type="component" value="Chromosome"/>
</dbReference>
<dbReference type="RefSeq" id="WP_012120875.1">
    <property type="nucleotide sequence ID" value="NC_009767.1"/>
</dbReference>
<sequence length="511" mass="55115">MVPAQHARRLHRVMLALVAALVASIVLIGRHPIGAFAQTASSNPPSLTIAGTLGDPPQERILFISAATPISGAEVLVSDFVRVDNAATITDPIAIAPLPARVEAGRPLTLTLTVSFANARSGAYNGTIWLNYDADGIPSSLQIPVTITIKDPPGPPFVALISGVAVAALISTYLGGGRQRDDLAVRIERLAARVTSASGLPDSVRRALRQYLNRADAWVRMGKLAEAQHEYDQAEQMLTRWLGWLESWRALKTRIDQARAMLQPDAQGRPAYAAGIQRLLDEIEGSTPTVEDLNDVQNRLNEVIERINGFLHLVTRHKNLQKILDATALTPAEKGPYQAQIDHLGRQIDVLLPDDQIAYQEIDAAMTSLNSDLKTLLPKGAPESALLGGQSGQAAGPAALVIEDIAPQFARVAINLPPSEAAATLKSVAAGFPANLPWARIRLSGFRLAQFLILITLWGWTGYNELYIQNPTFGSDWLSNYFTLLAWGFTSEAARATLTTLSGRLGLPAEQ</sequence>
<organism evidence="1 2">
    <name type="scientific">Roseiflexus castenholzii (strain DSM 13941 / HLO8)</name>
    <dbReference type="NCBI Taxonomy" id="383372"/>
    <lineage>
        <taxon>Bacteria</taxon>
        <taxon>Bacillati</taxon>
        <taxon>Chloroflexota</taxon>
        <taxon>Chloroflexia</taxon>
        <taxon>Chloroflexales</taxon>
        <taxon>Roseiflexineae</taxon>
        <taxon>Roseiflexaceae</taxon>
        <taxon>Roseiflexus</taxon>
    </lineage>
</organism>
<gene>
    <name evidence="1" type="ordered locus">Rcas_2369</name>
</gene>
<proteinExistence type="predicted"/>
<name>A7NLQ5_ROSCS</name>
<dbReference type="KEGG" id="rca:Rcas_2369"/>
<dbReference type="eggNOG" id="COG5185">
    <property type="taxonomic scope" value="Bacteria"/>
</dbReference>
<keyword evidence="2" id="KW-1185">Reference proteome</keyword>
<reference evidence="1 2" key="1">
    <citation type="submission" date="2007-08" db="EMBL/GenBank/DDBJ databases">
        <title>Complete sequence of Roseiflexus castenholzii DSM 13941.</title>
        <authorList>
            <consortium name="US DOE Joint Genome Institute"/>
            <person name="Copeland A."/>
            <person name="Lucas S."/>
            <person name="Lapidus A."/>
            <person name="Barry K."/>
            <person name="Glavina del Rio T."/>
            <person name="Dalin E."/>
            <person name="Tice H."/>
            <person name="Pitluck S."/>
            <person name="Thompson L.S."/>
            <person name="Brettin T."/>
            <person name="Bruce D."/>
            <person name="Detter J.C."/>
            <person name="Han C."/>
            <person name="Tapia R."/>
            <person name="Schmutz J."/>
            <person name="Larimer F."/>
            <person name="Land M."/>
            <person name="Hauser L."/>
            <person name="Kyrpides N."/>
            <person name="Mikhailova N."/>
            <person name="Bryant D.A."/>
            <person name="Hanada S."/>
            <person name="Tsukatani Y."/>
            <person name="Richardson P."/>
        </authorList>
    </citation>
    <scope>NUCLEOTIDE SEQUENCE [LARGE SCALE GENOMIC DNA]</scope>
    <source>
        <strain evidence="2">DSM 13941 / HLO8</strain>
    </source>
</reference>
<dbReference type="EMBL" id="CP000804">
    <property type="protein sequence ID" value="ABU58451.1"/>
    <property type="molecule type" value="Genomic_DNA"/>
</dbReference>
<dbReference type="HOGENOM" id="CLU_030714_0_0_0"/>
<evidence type="ECO:0000313" key="2">
    <source>
        <dbReference type="Proteomes" id="UP000000263"/>
    </source>
</evidence>
<protein>
    <submittedName>
        <fullName evidence="1">Uncharacterized protein</fullName>
    </submittedName>
</protein>